<feature type="region of interest" description="Disordered" evidence="1">
    <location>
        <begin position="17"/>
        <end position="94"/>
    </location>
</feature>
<dbReference type="GeneID" id="93648699"/>
<dbReference type="OrthoDB" id="4093447at2759"/>
<feature type="region of interest" description="Disordered" evidence="1">
    <location>
        <begin position="168"/>
        <end position="197"/>
    </location>
</feature>
<feature type="region of interest" description="Disordered" evidence="1">
    <location>
        <begin position="356"/>
        <end position="424"/>
    </location>
</feature>
<dbReference type="Proteomes" id="UP000669133">
    <property type="component" value="Unassembled WGS sequence"/>
</dbReference>
<dbReference type="EMBL" id="JAEOAQ010000001">
    <property type="protein sequence ID" value="KAG5420980.1"/>
    <property type="molecule type" value="Genomic_DNA"/>
</dbReference>
<feature type="compositionally biased region" description="Polar residues" evidence="1">
    <location>
        <begin position="17"/>
        <end position="43"/>
    </location>
</feature>
<comment type="caution">
    <text evidence="2">The sequence shown here is derived from an EMBL/GenBank/DDBJ whole genome shotgun (WGS) entry which is preliminary data.</text>
</comment>
<feature type="compositionally biased region" description="Low complexity" evidence="1">
    <location>
        <begin position="64"/>
        <end position="94"/>
    </location>
</feature>
<accession>A0A8H8DDI9</accession>
<feature type="region of interest" description="Disordered" evidence="1">
    <location>
        <begin position="267"/>
        <end position="338"/>
    </location>
</feature>
<feature type="compositionally biased region" description="Polar residues" evidence="1">
    <location>
        <begin position="356"/>
        <end position="367"/>
    </location>
</feature>
<evidence type="ECO:0000256" key="1">
    <source>
        <dbReference type="SAM" id="MobiDB-lite"/>
    </source>
</evidence>
<feature type="compositionally biased region" description="Polar residues" evidence="1">
    <location>
        <begin position="267"/>
        <end position="300"/>
    </location>
</feature>
<name>A0A8H8DDI9_9ASCO</name>
<feature type="compositionally biased region" description="Low complexity" evidence="1">
    <location>
        <begin position="398"/>
        <end position="423"/>
    </location>
</feature>
<reference evidence="2 3" key="1">
    <citation type="submission" date="2020-12" db="EMBL/GenBank/DDBJ databases">
        <title>Effect of drift, selection, and recombination on the evolution of hybrid genomes in Candida yeast pathogens.</title>
        <authorList>
            <person name="Mixao V."/>
            <person name="Ksiezopolska E."/>
            <person name="Saus E."/>
            <person name="Boekhout T."/>
            <person name="Gacser A."/>
            <person name="Gabaldon T."/>
        </authorList>
    </citation>
    <scope>NUCLEOTIDE SEQUENCE [LARGE SCALE GENOMIC DNA]</scope>
    <source>
        <strain evidence="2 3">BP57</strain>
    </source>
</reference>
<gene>
    <name evidence="2" type="ORF">I9W82_000070</name>
</gene>
<dbReference type="AlphaFoldDB" id="A0A8H8DDI9"/>
<proteinExistence type="predicted"/>
<organism evidence="2 3">
    <name type="scientific">Candida metapsilosis</name>
    <dbReference type="NCBI Taxonomy" id="273372"/>
    <lineage>
        <taxon>Eukaryota</taxon>
        <taxon>Fungi</taxon>
        <taxon>Dikarya</taxon>
        <taxon>Ascomycota</taxon>
        <taxon>Saccharomycotina</taxon>
        <taxon>Pichiomycetes</taxon>
        <taxon>Debaryomycetaceae</taxon>
        <taxon>Candida/Lodderomyces clade</taxon>
        <taxon>Candida</taxon>
    </lineage>
</organism>
<feature type="compositionally biased region" description="Pro residues" evidence="1">
    <location>
        <begin position="304"/>
        <end position="313"/>
    </location>
</feature>
<keyword evidence="3" id="KW-1185">Reference proteome</keyword>
<dbReference type="RefSeq" id="XP_067550096.1">
    <property type="nucleotide sequence ID" value="XM_067695092.1"/>
</dbReference>
<evidence type="ECO:0000313" key="2">
    <source>
        <dbReference type="EMBL" id="KAG5420980.1"/>
    </source>
</evidence>
<feature type="compositionally biased region" description="Low complexity" evidence="1">
    <location>
        <begin position="376"/>
        <end position="389"/>
    </location>
</feature>
<evidence type="ECO:0000313" key="3">
    <source>
        <dbReference type="Proteomes" id="UP000669133"/>
    </source>
</evidence>
<sequence>MINKNMNLHLKLNKMDFNQPSSVSTPSGLNSQPYTPIDQTLKTPIQAPGEYPFNPPPLHHQNSYNNQNTIQQPQPQPQPQQQQQQQQTQYNQSSSFYQNSQYAESDDILTDIDEPETANNNNNFSNSASNFNNASLKRPSFPMSNGMKNTSISNLSLNEMNLMNYNAQQQQQAQAQNQASNASIRSRSSSLNLRKQSLTRNNSNNWLHVGNIHSLRPRNSNASTVSLDCVPIQANLFNGGGFSNGASANSTPPQSAGIQTQYQSNYFPQQPISAGGNVQPQTTYFPPPNSQEYQNMNSMSAPFNLPPAPPPPFLQRSRSSTSGSGSGCGNGPSVPYHLNTESANAQALNSLNGRSSFNANGTSNTAGFSLDSPFEPNSHQFSQPSQSPQNWTAQPCAQQYQQFQQPQLQRQSSLSSQSSMQDDSVMDEARFNSNFNTNYVSLSEKKRDSLKLKRGMH</sequence>
<protein>
    <submittedName>
        <fullName evidence="2">Uncharacterized protein</fullName>
    </submittedName>
</protein>